<dbReference type="KEGG" id="dfa:DFA_01023"/>
<dbReference type="Pfam" id="PF06105">
    <property type="entry name" value="Aph-1"/>
    <property type="match status" value="1"/>
</dbReference>
<feature type="transmembrane region" description="Helical" evidence="8">
    <location>
        <begin position="151"/>
        <end position="172"/>
    </location>
</feature>
<evidence type="ECO:0000256" key="4">
    <source>
        <dbReference type="ARBA" id="ARBA00022976"/>
    </source>
</evidence>
<dbReference type="AlphaFoldDB" id="F4PV32"/>
<reference evidence="10" key="1">
    <citation type="journal article" date="2011" name="Genome Res.">
        <title>Phylogeny-wide analysis of social amoeba genomes highlights ancient origins for complex intercellular communication.</title>
        <authorList>
            <person name="Heidel A.J."/>
            <person name="Lawal H.M."/>
            <person name="Felder M."/>
            <person name="Schilde C."/>
            <person name="Helps N.R."/>
            <person name="Tunggal B."/>
            <person name="Rivero F."/>
            <person name="John U."/>
            <person name="Schleicher M."/>
            <person name="Eichinger L."/>
            <person name="Platzer M."/>
            <person name="Noegel A.A."/>
            <person name="Schaap P."/>
            <person name="Gloeckner G."/>
        </authorList>
    </citation>
    <scope>NUCLEOTIDE SEQUENCE [LARGE SCALE GENOMIC DNA]</scope>
    <source>
        <strain evidence="10">SH3</strain>
    </source>
</reference>
<dbReference type="EMBL" id="GL883010">
    <property type="protein sequence ID" value="EGG21148.1"/>
    <property type="molecule type" value="Genomic_DNA"/>
</dbReference>
<evidence type="ECO:0000256" key="6">
    <source>
        <dbReference type="ARBA" id="ARBA00023136"/>
    </source>
</evidence>
<comment type="subcellular location">
    <subcellularLocation>
        <location evidence="1">Membrane</location>
        <topology evidence="1">Multi-pass membrane protein</topology>
    </subcellularLocation>
</comment>
<dbReference type="GO" id="GO:0044671">
    <property type="term" value="P:sorocarp spore cell differentiation"/>
    <property type="evidence" value="ECO:0007669"/>
    <property type="project" value="EnsemblProtists"/>
</dbReference>
<accession>F4PV32</accession>
<dbReference type="OMA" id="DTNNYLH"/>
<feature type="transmembrane region" description="Helical" evidence="8">
    <location>
        <begin position="62"/>
        <end position="82"/>
    </location>
</feature>
<evidence type="ECO:0000256" key="1">
    <source>
        <dbReference type="ARBA" id="ARBA00004141"/>
    </source>
</evidence>
<feature type="transmembrane region" description="Helical" evidence="8">
    <location>
        <begin position="6"/>
        <end position="24"/>
    </location>
</feature>
<dbReference type="RefSeq" id="XP_004358998.1">
    <property type="nucleotide sequence ID" value="XM_004358941.1"/>
</dbReference>
<evidence type="ECO:0000313" key="10">
    <source>
        <dbReference type="Proteomes" id="UP000007797"/>
    </source>
</evidence>
<dbReference type="GO" id="GO:0044351">
    <property type="term" value="P:macropinocytosis"/>
    <property type="evidence" value="ECO:0007669"/>
    <property type="project" value="EnsemblProtists"/>
</dbReference>
<dbReference type="GeneID" id="14873216"/>
<dbReference type="GO" id="GO:0070765">
    <property type="term" value="C:gamma-secretase complex"/>
    <property type="evidence" value="ECO:0007669"/>
    <property type="project" value="EnsemblProtists"/>
</dbReference>
<name>F4PV32_CACFS</name>
<feature type="region of interest" description="Disordered" evidence="7">
    <location>
        <begin position="113"/>
        <end position="133"/>
    </location>
</feature>
<dbReference type="InterPro" id="IPR009294">
    <property type="entry name" value="Aph-1"/>
</dbReference>
<dbReference type="GO" id="GO:0006909">
    <property type="term" value="P:phagocytosis"/>
    <property type="evidence" value="ECO:0007669"/>
    <property type="project" value="EnsemblProtists"/>
</dbReference>
<comment type="similarity">
    <text evidence="2">Belongs to the APH-1 family.</text>
</comment>
<dbReference type="GO" id="GO:0006914">
    <property type="term" value="P:autophagy"/>
    <property type="evidence" value="ECO:0007669"/>
    <property type="project" value="EnsemblProtists"/>
</dbReference>
<keyword evidence="4" id="KW-0914">Notch signaling pathway</keyword>
<dbReference type="Proteomes" id="UP000007797">
    <property type="component" value="Unassembled WGS sequence"/>
</dbReference>
<organism evidence="9 10">
    <name type="scientific">Cavenderia fasciculata</name>
    <name type="common">Slime mold</name>
    <name type="synonym">Dictyostelium fasciculatum</name>
    <dbReference type="NCBI Taxonomy" id="261658"/>
    <lineage>
        <taxon>Eukaryota</taxon>
        <taxon>Amoebozoa</taxon>
        <taxon>Evosea</taxon>
        <taxon>Eumycetozoa</taxon>
        <taxon>Dictyostelia</taxon>
        <taxon>Acytosteliales</taxon>
        <taxon>Cavenderiaceae</taxon>
        <taxon>Cavenderia</taxon>
    </lineage>
</organism>
<dbReference type="PANTHER" id="PTHR12889">
    <property type="entry name" value="GAMMA-SECRETASE SUBUNIT APH-1"/>
    <property type="match status" value="1"/>
</dbReference>
<keyword evidence="6 8" id="KW-0472">Membrane</keyword>
<feature type="transmembrane region" description="Helical" evidence="8">
    <location>
        <begin position="192"/>
        <end position="213"/>
    </location>
</feature>
<dbReference type="GO" id="GO:0007219">
    <property type="term" value="P:Notch signaling pathway"/>
    <property type="evidence" value="ECO:0007669"/>
    <property type="project" value="UniProtKB-KW"/>
</dbReference>
<proteinExistence type="inferred from homology"/>
<keyword evidence="5 8" id="KW-1133">Transmembrane helix</keyword>
<protein>
    <submittedName>
        <fullName evidence="9">Gamma-secretase subunit Aph-1</fullName>
    </submittedName>
</protein>
<dbReference type="GO" id="GO:0005783">
    <property type="term" value="C:endoplasmic reticulum"/>
    <property type="evidence" value="ECO:0007669"/>
    <property type="project" value="EnsemblProtists"/>
</dbReference>
<evidence type="ECO:0000313" key="9">
    <source>
        <dbReference type="EMBL" id="EGG21148.1"/>
    </source>
</evidence>
<dbReference type="STRING" id="1054147.F4PV32"/>
<dbReference type="GO" id="GO:0016485">
    <property type="term" value="P:protein processing"/>
    <property type="evidence" value="ECO:0007669"/>
    <property type="project" value="EnsemblProtists"/>
</dbReference>
<feature type="transmembrane region" description="Helical" evidence="8">
    <location>
        <begin position="225"/>
        <end position="244"/>
    </location>
</feature>
<evidence type="ECO:0000256" key="7">
    <source>
        <dbReference type="SAM" id="MobiDB-lite"/>
    </source>
</evidence>
<evidence type="ECO:0000256" key="2">
    <source>
        <dbReference type="ARBA" id="ARBA00005577"/>
    </source>
</evidence>
<feature type="transmembrane region" description="Helical" evidence="8">
    <location>
        <begin position="31"/>
        <end position="56"/>
    </location>
</feature>
<sequence>MTQLLFYGCLFVGFSPILAFYAMVVCRNSQLIILSIGGSFFWLLSMLVASIWWYIIPPMRTSFWFIIPFSIAIQEAFRYLFYRLYAWGFNNRPSLSQVQSQLQKQLKEKSINSSDQSETELQQQQQSSQQPNHQDINTRLETLSARPNHTLSSAAIGCGSGITYAFVMYGTIMWDSQGPGNLFSAACPTVSLFMISAILALCISLLHIAWNVIAFQGFRSKKYYLVAFVIICHYLISYLTLLNIKKSCEGSVVSIGIITILTIAFCFRTLLNSDSISKKVD</sequence>
<gene>
    <name evidence="9" type="primary">aph1</name>
    <name evidence="9" type="ORF">DFA_01023</name>
</gene>
<evidence type="ECO:0000256" key="3">
    <source>
        <dbReference type="ARBA" id="ARBA00022692"/>
    </source>
</evidence>
<keyword evidence="3 8" id="KW-0812">Transmembrane</keyword>
<dbReference type="OrthoDB" id="16451at2759"/>
<evidence type="ECO:0000256" key="5">
    <source>
        <dbReference type="ARBA" id="ARBA00022989"/>
    </source>
</evidence>
<feature type="transmembrane region" description="Helical" evidence="8">
    <location>
        <begin position="250"/>
        <end position="271"/>
    </location>
</feature>
<evidence type="ECO:0000256" key="8">
    <source>
        <dbReference type="SAM" id="Phobius"/>
    </source>
</evidence>
<feature type="compositionally biased region" description="Low complexity" evidence="7">
    <location>
        <begin position="113"/>
        <end position="130"/>
    </location>
</feature>
<keyword evidence="10" id="KW-1185">Reference proteome</keyword>